<comment type="caution">
    <text evidence="3">The sequence shown here is derived from an EMBL/GenBank/DDBJ whole genome shotgun (WGS) entry which is preliminary data.</text>
</comment>
<name>A0A1F8G5K3_9BACT</name>
<evidence type="ECO:0000256" key="1">
    <source>
        <dbReference type="SAM" id="MobiDB-lite"/>
    </source>
</evidence>
<dbReference type="Proteomes" id="UP000177478">
    <property type="component" value="Unassembled WGS sequence"/>
</dbReference>
<feature type="region of interest" description="Disordered" evidence="1">
    <location>
        <begin position="105"/>
        <end position="177"/>
    </location>
</feature>
<dbReference type="EMBL" id="MGKD01000009">
    <property type="protein sequence ID" value="OGN20038.1"/>
    <property type="molecule type" value="Genomic_DNA"/>
</dbReference>
<feature type="compositionally biased region" description="Acidic residues" evidence="1">
    <location>
        <begin position="108"/>
        <end position="145"/>
    </location>
</feature>
<dbReference type="STRING" id="1802689.A3F25_01725"/>
<gene>
    <name evidence="3" type="ORF">A3F25_01725</name>
</gene>
<evidence type="ECO:0000313" key="3">
    <source>
        <dbReference type="EMBL" id="OGN20038.1"/>
    </source>
</evidence>
<feature type="transmembrane region" description="Helical" evidence="2">
    <location>
        <begin position="270"/>
        <end position="288"/>
    </location>
</feature>
<reference evidence="3 4" key="1">
    <citation type="journal article" date="2016" name="Nat. Commun.">
        <title>Thousands of microbial genomes shed light on interconnected biogeochemical processes in an aquifer system.</title>
        <authorList>
            <person name="Anantharaman K."/>
            <person name="Brown C.T."/>
            <person name="Hug L.A."/>
            <person name="Sharon I."/>
            <person name="Castelle C.J."/>
            <person name="Probst A.J."/>
            <person name="Thomas B.C."/>
            <person name="Singh A."/>
            <person name="Wilkins M.J."/>
            <person name="Karaoz U."/>
            <person name="Brodie E.L."/>
            <person name="Williams K.H."/>
            <person name="Hubbard S.S."/>
            <person name="Banfield J.F."/>
        </authorList>
    </citation>
    <scope>NUCLEOTIDE SEQUENCE [LARGE SCALE GENOMIC DNA]</scope>
</reference>
<keyword evidence="2" id="KW-0812">Transmembrane</keyword>
<evidence type="ECO:0000313" key="4">
    <source>
        <dbReference type="Proteomes" id="UP000177478"/>
    </source>
</evidence>
<keyword evidence="2" id="KW-0472">Membrane</keyword>
<protein>
    <recommendedName>
        <fullName evidence="5">Baseplate protein J-like domain-containing protein</fullName>
    </recommendedName>
</protein>
<dbReference type="AlphaFoldDB" id="A0A1F8G5K3"/>
<keyword evidence="2" id="KW-1133">Transmembrane helix</keyword>
<proteinExistence type="predicted"/>
<organism evidence="3 4">
    <name type="scientific">Candidatus Yanofskybacteria bacterium RIFCSPHIGHO2_12_FULL_45_19b</name>
    <dbReference type="NCBI Taxonomy" id="1802689"/>
    <lineage>
        <taxon>Bacteria</taxon>
        <taxon>Candidatus Yanofskyibacteriota</taxon>
    </lineage>
</organism>
<feature type="compositionally biased region" description="Basic and acidic residues" evidence="1">
    <location>
        <begin position="146"/>
        <end position="156"/>
    </location>
</feature>
<accession>A0A1F8G5K3</accession>
<sequence>MASTKIVNVQKDDELADLLSVIKSSTAEEIILIFPKSSKAARLEESFSSLAETAKSQSKTISVMSADEKVCHWAGKYGFKLLTVPNKPRSSSSGVVSFASINRRASTDDDNDRDSDDVAIVIDPDEDNVKDDADDEELIDIETGDDEKAVDENEKEDKEEEDESDRPRFDEEKEDADTLADLTMARINPRQMDDIKAPGEASNLKVRKEPSLSERVEIRHDRNPETNDQEELENMWLRRSDGTVGAKDSIWSNIKSTKTKAKRIGRHGKLIFSIAGIVVFLVAIYLFFGKATVQIKPQRQPIDFKLSASTADSYTQVDAVTYRIPGQFLSYTGEVKKDFPASGQQMVVKKARGEITVYNNYNSEPQNLITTTRFESAKGLIFRIQRSITVPGTRLINGKTTPGSVRVEIIADKPGEEYNIPAGKFTIPGFKGSPKFAGFYGESTTSTIGGKVGQAKVVTEKDIIDAKAAVSQLVIEQAKTGLLNQVNGLHIIEPIDVNPLPIVSTAQSDDAVDTFSVSAKAESATVVFRTEDIDKLIELYVGKNGQVTPLKGTINVEYGEPKLDTAKHQLDFTMRVSGQAASRIDGDKILKDISGLGQDKIKEYFLGIKEIESVKVLLSPFWVRSIPKNQADIKLELIYQ</sequence>
<evidence type="ECO:0008006" key="5">
    <source>
        <dbReference type="Google" id="ProtNLM"/>
    </source>
</evidence>
<evidence type="ECO:0000256" key="2">
    <source>
        <dbReference type="SAM" id="Phobius"/>
    </source>
</evidence>